<evidence type="ECO:0000256" key="1">
    <source>
        <dbReference type="SAM" id="MobiDB-lite"/>
    </source>
</evidence>
<evidence type="ECO:0000313" key="3">
    <source>
        <dbReference type="Proteomes" id="UP000316213"/>
    </source>
</evidence>
<dbReference type="AlphaFoldDB" id="A0A5C6AQW9"/>
<keyword evidence="3" id="KW-1185">Reference proteome</keyword>
<dbReference type="Proteomes" id="UP000316213">
    <property type="component" value="Unassembled WGS sequence"/>
</dbReference>
<dbReference type="EMBL" id="SJPM01000002">
    <property type="protein sequence ID" value="TWU01887.1"/>
    <property type="molecule type" value="Genomic_DNA"/>
</dbReference>
<proteinExistence type="predicted"/>
<organism evidence="2 3">
    <name type="scientific">Neorhodopirellula pilleata</name>
    <dbReference type="NCBI Taxonomy" id="2714738"/>
    <lineage>
        <taxon>Bacteria</taxon>
        <taxon>Pseudomonadati</taxon>
        <taxon>Planctomycetota</taxon>
        <taxon>Planctomycetia</taxon>
        <taxon>Pirellulales</taxon>
        <taxon>Pirellulaceae</taxon>
        <taxon>Neorhodopirellula</taxon>
    </lineage>
</organism>
<accession>A0A5C6AQW9</accession>
<name>A0A5C6AQW9_9BACT</name>
<gene>
    <name evidence="2" type="ORF">Pla100_16230</name>
</gene>
<reference evidence="2 3" key="1">
    <citation type="submission" date="2019-02" db="EMBL/GenBank/DDBJ databases">
        <title>Deep-cultivation of Planctomycetes and their phenomic and genomic characterization uncovers novel biology.</title>
        <authorList>
            <person name="Wiegand S."/>
            <person name="Jogler M."/>
            <person name="Boedeker C."/>
            <person name="Pinto D."/>
            <person name="Vollmers J."/>
            <person name="Rivas-Marin E."/>
            <person name="Kohn T."/>
            <person name="Peeters S.H."/>
            <person name="Heuer A."/>
            <person name="Rast P."/>
            <person name="Oberbeckmann S."/>
            <person name="Bunk B."/>
            <person name="Jeske O."/>
            <person name="Meyerdierks A."/>
            <person name="Storesund J.E."/>
            <person name="Kallscheuer N."/>
            <person name="Luecker S."/>
            <person name="Lage O.M."/>
            <person name="Pohl T."/>
            <person name="Merkel B.J."/>
            <person name="Hornburger P."/>
            <person name="Mueller R.-W."/>
            <person name="Bruemmer F."/>
            <person name="Labrenz M."/>
            <person name="Spormann A.M."/>
            <person name="Op Den Camp H."/>
            <person name="Overmann J."/>
            <person name="Amann R."/>
            <person name="Jetten M.S.M."/>
            <person name="Mascher T."/>
            <person name="Medema M.H."/>
            <person name="Devos D.P."/>
            <person name="Kaster A.-K."/>
            <person name="Ovreas L."/>
            <person name="Rohde M."/>
            <person name="Galperin M.Y."/>
            <person name="Jogler C."/>
        </authorList>
    </citation>
    <scope>NUCLEOTIDE SEQUENCE [LARGE SCALE GENOMIC DNA]</scope>
    <source>
        <strain evidence="2 3">Pla100</strain>
    </source>
</reference>
<protein>
    <submittedName>
        <fullName evidence="2">Uncharacterized protein</fullName>
    </submittedName>
</protein>
<sequence length="140" mass="15075">MEGGGGGGTEKQPTNQIMGRIRDSVKTSVSPRVIGETASRRMISAKAGRSKANSRHLQNRSTSILVIGSEKSSTGLVAAVVATFSRQVLKQRLKAVATCKPQGNWHPKRSPFHLETPVTWKQTFSAAAPPRPSRTIANSR</sequence>
<evidence type="ECO:0000313" key="2">
    <source>
        <dbReference type="EMBL" id="TWU01887.1"/>
    </source>
</evidence>
<feature type="region of interest" description="Disordered" evidence="1">
    <location>
        <begin position="1"/>
        <end position="38"/>
    </location>
</feature>
<comment type="caution">
    <text evidence="2">The sequence shown here is derived from an EMBL/GenBank/DDBJ whole genome shotgun (WGS) entry which is preliminary data.</text>
</comment>